<dbReference type="Proteomes" id="UP000271889">
    <property type="component" value="Unassembled WGS sequence"/>
</dbReference>
<evidence type="ECO:0000313" key="2">
    <source>
        <dbReference type="Proteomes" id="UP000271889"/>
    </source>
</evidence>
<dbReference type="OrthoDB" id="5870303at2759"/>
<feature type="non-terminal residue" evidence="1">
    <location>
        <position position="216"/>
    </location>
</feature>
<dbReference type="AlphaFoldDB" id="A0A3P6TLX9"/>
<proteinExistence type="predicted"/>
<gene>
    <name evidence="1" type="ORF">CGOC_LOCUS6316</name>
</gene>
<organism evidence="1 2">
    <name type="scientific">Cylicostephanus goldi</name>
    <name type="common">Nematode worm</name>
    <dbReference type="NCBI Taxonomy" id="71465"/>
    <lineage>
        <taxon>Eukaryota</taxon>
        <taxon>Metazoa</taxon>
        <taxon>Ecdysozoa</taxon>
        <taxon>Nematoda</taxon>
        <taxon>Chromadorea</taxon>
        <taxon>Rhabditida</taxon>
        <taxon>Rhabditina</taxon>
        <taxon>Rhabditomorpha</taxon>
        <taxon>Strongyloidea</taxon>
        <taxon>Strongylidae</taxon>
        <taxon>Cylicostephanus</taxon>
    </lineage>
</organism>
<name>A0A3P6TLX9_CYLGO</name>
<protein>
    <submittedName>
        <fullName evidence="1">Uncharacterized protein</fullName>
    </submittedName>
</protein>
<accession>A0A3P6TLX9</accession>
<sequence length="216" mass="25718">MDINKKITYPISGDAIFAGGGTKKEREDEHYENDVIVITNRFPKELNFFCNPRHELMRDRLCYGHIDAYALACAEDTPPMHLVPFCLAFKKFAYLIQRHCSLVNYPADDWCHREFDRYEGFCTSAKRQKCKSCSYDLTCHCEPYECLWKRHGFNTAVWCQRYELFCNEKARREKAAELVSLMQDAIKIHYRCMHLFNLPKVICDPFRRQFDYNRCM</sequence>
<dbReference type="EMBL" id="UYRV01020358">
    <property type="protein sequence ID" value="VDK67414.1"/>
    <property type="molecule type" value="Genomic_DNA"/>
</dbReference>
<reference evidence="1 2" key="1">
    <citation type="submission" date="2018-11" db="EMBL/GenBank/DDBJ databases">
        <authorList>
            <consortium name="Pathogen Informatics"/>
        </authorList>
    </citation>
    <scope>NUCLEOTIDE SEQUENCE [LARGE SCALE GENOMIC DNA]</scope>
</reference>
<evidence type="ECO:0000313" key="1">
    <source>
        <dbReference type="EMBL" id="VDK67414.1"/>
    </source>
</evidence>
<keyword evidence="2" id="KW-1185">Reference proteome</keyword>